<dbReference type="PANTHER" id="PTHR11609:SF5">
    <property type="entry name" value="PHOSPHORIBOSYLAMINOIMIDAZOLE CARBOXYLASE"/>
    <property type="match status" value="1"/>
</dbReference>
<dbReference type="FunFam" id="3.40.50.1970:FF:000013">
    <property type="entry name" value="Phosphoribosylaminoimidazole carboxylase"/>
    <property type="match status" value="1"/>
</dbReference>
<dbReference type="SUPFAM" id="SSF54695">
    <property type="entry name" value="POZ domain"/>
    <property type="match status" value="1"/>
</dbReference>
<evidence type="ECO:0000256" key="6">
    <source>
        <dbReference type="ARBA" id="ARBA00022741"/>
    </source>
</evidence>
<dbReference type="Pfam" id="PF17769">
    <property type="entry name" value="PurK_C"/>
    <property type="match status" value="1"/>
</dbReference>
<evidence type="ECO:0000256" key="9">
    <source>
        <dbReference type="ARBA" id="ARBA00022840"/>
    </source>
</evidence>
<comment type="catalytic activity">
    <reaction evidence="1">
        <text>5-amino-1-(5-phospho-D-ribosyl)imidazole-4-carboxylate + H(+) = 5-amino-1-(5-phospho-beta-D-ribosyl)imidazole + CO2</text>
        <dbReference type="Rhea" id="RHEA:10792"/>
        <dbReference type="ChEBI" id="CHEBI:15378"/>
        <dbReference type="ChEBI" id="CHEBI:16526"/>
        <dbReference type="ChEBI" id="CHEBI:77657"/>
        <dbReference type="ChEBI" id="CHEBI:137981"/>
        <dbReference type="EC" id="4.1.1.21"/>
    </reaction>
</comment>
<dbReference type="HAMAP" id="MF_01928">
    <property type="entry name" value="PurK"/>
    <property type="match status" value="1"/>
</dbReference>
<dbReference type="Pfam" id="PF03000">
    <property type="entry name" value="NPH3"/>
    <property type="match status" value="1"/>
</dbReference>
<evidence type="ECO:0000256" key="11">
    <source>
        <dbReference type="PROSITE-ProRule" id="PRU00409"/>
    </source>
</evidence>
<dbReference type="SMART" id="SM01001">
    <property type="entry name" value="AIRC"/>
    <property type="match status" value="1"/>
</dbReference>
<dbReference type="Gene3D" id="3.40.50.1970">
    <property type="match status" value="1"/>
</dbReference>
<evidence type="ECO:0000256" key="8">
    <source>
        <dbReference type="ARBA" id="ARBA00022793"/>
    </source>
</evidence>
<evidence type="ECO:0000256" key="4">
    <source>
        <dbReference type="ARBA" id="ARBA00006114"/>
    </source>
</evidence>
<dbReference type="InterPro" id="IPR011761">
    <property type="entry name" value="ATP-grasp"/>
</dbReference>
<evidence type="ECO:0000259" key="15">
    <source>
        <dbReference type="PROSITE" id="PS51649"/>
    </source>
</evidence>
<dbReference type="InterPro" id="IPR016185">
    <property type="entry name" value="PreATP-grasp_dom_sf"/>
</dbReference>
<dbReference type="InterPro" id="IPR005875">
    <property type="entry name" value="PurK"/>
</dbReference>
<dbReference type="Pfam" id="PF00731">
    <property type="entry name" value="AIRC"/>
    <property type="match status" value="1"/>
</dbReference>
<dbReference type="eggNOG" id="KOG2835">
    <property type="taxonomic scope" value="Eukaryota"/>
</dbReference>
<dbReference type="Pfam" id="PF22660">
    <property type="entry name" value="RS_preATP-grasp-like"/>
    <property type="match status" value="1"/>
</dbReference>
<dbReference type="SUPFAM" id="SSF51246">
    <property type="entry name" value="Rudiment single hybrid motif"/>
    <property type="match status" value="1"/>
</dbReference>
<dbReference type="AlphaFoldDB" id="A0A0J8B6R5"/>
<dbReference type="SUPFAM" id="SSF52255">
    <property type="entry name" value="N5-CAIR mutase (phosphoribosylaminoimidazole carboxylase, PurE)"/>
    <property type="match status" value="1"/>
</dbReference>
<evidence type="ECO:0000259" key="14">
    <source>
        <dbReference type="PROSITE" id="PS50975"/>
    </source>
</evidence>
<dbReference type="FunFam" id="3.30.1490.20:FF:000016">
    <property type="entry name" value="phosphoribosylaminoimidazole carboxylase, chloroplastic"/>
    <property type="match status" value="1"/>
</dbReference>
<feature type="domain" description="ATP-grasp" evidence="14">
    <location>
        <begin position="702"/>
        <end position="900"/>
    </location>
</feature>
<evidence type="ECO:0000256" key="5">
    <source>
        <dbReference type="ARBA" id="ARBA00012329"/>
    </source>
</evidence>
<dbReference type="InterPro" id="IPR011054">
    <property type="entry name" value="Rudment_hybrid_motif"/>
</dbReference>
<dbReference type="InterPro" id="IPR013815">
    <property type="entry name" value="ATP_grasp_subdomain_1"/>
</dbReference>
<evidence type="ECO:0000313" key="16">
    <source>
        <dbReference type="EMBL" id="KMS95472.1"/>
    </source>
</evidence>
<evidence type="ECO:0000256" key="10">
    <source>
        <dbReference type="ARBA" id="ARBA00023239"/>
    </source>
</evidence>
<evidence type="ECO:0000256" key="2">
    <source>
        <dbReference type="ARBA" id="ARBA00004747"/>
    </source>
</evidence>
<dbReference type="GO" id="GO:0005524">
    <property type="term" value="F:ATP binding"/>
    <property type="evidence" value="ECO:0007669"/>
    <property type="project" value="UniProtKB-UniRule"/>
</dbReference>
<dbReference type="EC" id="4.1.1.21" evidence="5"/>
<dbReference type="InterPro" id="IPR011333">
    <property type="entry name" value="SKP1/BTB/POZ_sf"/>
</dbReference>
<comment type="similarity">
    <text evidence="4">In the C-terminal section; belongs to the AIR carboxylase family. Class I subfamily.</text>
</comment>
<dbReference type="UniPathway" id="UPA00074">
    <property type="reaction ID" value="UER00130"/>
</dbReference>
<dbReference type="FunFam" id="3.40.50.20:FF:000024">
    <property type="entry name" value="Phosphoribosylaminoimidazole carboxylase family protein / AIR carboxylase family protein"/>
    <property type="match status" value="1"/>
</dbReference>
<dbReference type="InterPro" id="IPR000210">
    <property type="entry name" value="BTB/POZ_dom"/>
</dbReference>
<dbReference type="GO" id="GO:0004638">
    <property type="term" value="F:phosphoribosylaminoimidazole carboxylase activity"/>
    <property type="evidence" value="ECO:0007669"/>
    <property type="project" value="UniProtKB-EC"/>
</dbReference>
<dbReference type="Proteomes" id="UP000035740">
    <property type="component" value="Unassembled WGS sequence"/>
</dbReference>
<dbReference type="Gene3D" id="3.30.470.20">
    <property type="entry name" value="ATP-grasp fold, B domain"/>
    <property type="match status" value="2"/>
</dbReference>
<dbReference type="Gramene" id="KMS95472">
    <property type="protein sequence ID" value="KMS95472"/>
    <property type="gene ID" value="BVRB_007930"/>
</dbReference>
<dbReference type="Gene3D" id="3.30.710.10">
    <property type="entry name" value="Potassium Channel Kv1.1, Chain A"/>
    <property type="match status" value="1"/>
</dbReference>
<dbReference type="PROSITE" id="PS50975">
    <property type="entry name" value="ATP_GRASP"/>
    <property type="match status" value="1"/>
</dbReference>
<sequence length="1120" mass="124344">METFSQSSILSSPYSSPNLSALLKIKVISWSQETGLPVTVRVRVADRSFNLHKLPLISKSGYFKKQLDEWQEVDLPSNFPGGSETFEMIALFIYGSSTFIDPFNVASLRCAAEFLEMTEANSSGNLCERTDLYLNQVVLQSWDDTLIVLQKCQTLLPWSEELLIVSRCIESLAFMSCMEILDPERKRKKPIVSLEALASQPWNNKLLKDIANDQDHVWIKDLIALPFGFFKRIIGSLRRQGMKEKYVSPIIVFYANKCVLSKKTRQFWECLCDKDDNDDTNVHNNTTNDEKVSGLLQGIVDLLQVGVKISRVIPVGFYFALLAKSLELGGTSNERKEKLQEQIVHLLPLAHVEDFLLPKPRECVSTSMEVSVMESIFSSYVSSNVGLMEQTPPTGNAIVAELWDSYLSLIAHDPNMTPKKFMNFLEIVPLSYRNNHDHLYAAMNTYIQAHPQLPQEEKNSVCKYLNCQKLSQEVCIEAVQNEFMPLRLVVQALFVQQLNTQHAFKECSESFSLDFITLECWLFQMLLQLQQGVLCSLHNSNKHAPFFSIKSSLMDSTNFTSSSSVSLKPVPFISCKASIESPNSSIKSENLPVHGVSEKIVGVLGGGQLGRMLCQAASELAIKVAILDPSQNCPASSLAYYHMVGSFDDSATVEEFAKRCGVLTVEIEHVDVATLDKLEQQGVDCEPKASTIRIIQDKYLQKLHFSRHGIPLPEFMEIESVESAKRAGELFGYPLMIKSKRLAYDGRGNAVAKGEEDLSSAVAALGGYERGLYVEKWAPFVKELAVIVARGRDNSILCYPVVETIHKENICHIVKAPAVVPWKAGEILLNEVAPRPHNSGHHTIESCYTSQYEQHLRAVVGLPLGDPSMKTTAAIMYNILGEDEGEPGFLLAHELMRRSLTVPGASVHWYDKSEMKRQRKMGHITIVGSSMGIVEGHLKSLLKQDKTDGAILVRVGIIMGSDSDLPVMKDASRILDMFGVEHEVRIVSAHRTPEMMFSYAKSAWERGIQVIIAGAGGAAHLPGMVAALTPVPVIGVPVRGSSMDGLDSLLSIVQMPRGVPVATVAINNATNAGLLAVRMLGVGDSDLKSRMAQYLEDARDEVLVKADRLHKDGWEVYLNN</sequence>
<dbReference type="EMBL" id="KQ090464">
    <property type="protein sequence ID" value="KMS95472.1"/>
    <property type="molecule type" value="Genomic_DNA"/>
</dbReference>
<evidence type="ECO:0000256" key="7">
    <source>
        <dbReference type="ARBA" id="ARBA00022755"/>
    </source>
</evidence>
<dbReference type="InterPro" id="IPR003135">
    <property type="entry name" value="ATP-grasp_carboxylate-amine"/>
</dbReference>
<evidence type="ECO:0000256" key="1">
    <source>
        <dbReference type="ARBA" id="ARBA00001244"/>
    </source>
</evidence>
<feature type="domain" description="NPH3" evidence="15">
    <location>
        <begin position="216"/>
        <end position="499"/>
    </location>
</feature>
<keyword evidence="10" id="KW-0456">Lyase</keyword>
<dbReference type="Pfam" id="PF00651">
    <property type="entry name" value="BTB"/>
    <property type="match status" value="1"/>
</dbReference>
<evidence type="ECO:0000313" key="17">
    <source>
        <dbReference type="Proteomes" id="UP000035740"/>
    </source>
</evidence>
<dbReference type="PANTHER" id="PTHR11609">
    <property type="entry name" value="PURINE BIOSYNTHESIS PROTEIN 6/7, PUR6/7"/>
    <property type="match status" value="1"/>
</dbReference>
<feature type="domain" description="BTB" evidence="13">
    <location>
        <begin position="38"/>
        <end position="102"/>
    </location>
</feature>
<keyword evidence="8" id="KW-0210">Decarboxylase</keyword>
<dbReference type="HAMAP" id="MF_01929">
    <property type="entry name" value="PurE_classI"/>
    <property type="match status" value="1"/>
</dbReference>
<dbReference type="GO" id="GO:0006189">
    <property type="term" value="P:'de novo' IMP biosynthetic process"/>
    <property type="evidence" value="ECO:0007669"/>
    <property type="project" value="UniProtKB-UniPathway"/>
</dbReference>
<dbReference type="SUPFAM" id="SSF52440">
    <property type="entry name" value="PreATP-grasp domain"/>
    <property type="match status" value="1"/>
</dbReference>
<evidence type="ECO:0000256" key="3">
    <source>
        <dbReference type="ARBA" id="ARBA00004906"/>
    </source>
</evidence>
<gene>
    <name evidence="16" type="ORF">BVRB_007930</name>
</gene>
<dbReference type="InterPro" id="IPR040686">
    <property type="entry name" value="PurK_C"/>
</dbReference>
<keyword evidence="6 11" id="KW-0547">Nucleotide-binding</keyword>
<comment type="pathway">
    <text evidence="2">Purine metabolism; IMP biosynthesis via de novo pathway; 5-amino-1-(5-phospho-D-ribosyl)imidazole-4-carboxylate from 5-amino-1-(5-phospho-D-ribosyl)imidazole (carboxylase route): step 1/1.</text>
</comment>
<dbReference type="PROSITE" id="PS50097">
    <property type="entry name" value="BTB"/>
    <property type="match status" value="1"/>
</dbReference>
<dbReference type="InterPro" id="IPR000031">
    <property type="entry name" value="PurE_dom"/>
</dbReference>
<evidence type="ECO:0000259" key="13">
    <source>
        <dbReference type="PROSITE" id="PS50097"/>
    </source>
</evidence>
<dbReference type="PROSITE" id="PS51649">
    <property type="entry name" value="NPH3"/>
    <property type="match status" value="1"/>
</dbReference>
<proteinExistence type="inferred from homology"/>
<dbReference type="NCBIfam" id="TIGR01162">
    <property type="entry name" value="purE"/>
    <property type="match status" value="1"/>
</dbReference>
<comment type="pathway">
    <text evidence="3">Protein modification; protein ubiquitination.</text>
</comment>
<dbReference type="OrthoDB" id="15425at2759"/>
<comment type="similarity">
    <text evidence="12">Belongs to the NPH3 family.</text>
</comment>
<dbReference type="Gene3D" id="3.40.50.20">
    <property type="match status" value="1"/>
</dbReference>
<keyword evidence="7" id="KW-0658">Purine biosynthesis</keyword>
<dbReference type="Pfam" id="PF02222">
    <property type="entry name" value="ATP-grasp"/>
    <property type="match status" value="2"/>
</dbReference>
<keyword evidence="17" id="KW-1185">Reference proteome</keyword>
<protein>
    <recommendedName>
        <fullName evidence="5">phosphoribosylaminoimidazole carboxylase</fullName>
        <ecNumber evidence="5">4.1.1.21</ecNumber>
    </recommendedName>
</protein>
<evidence type="ECO:0000256" key="12">
    <source>
        <dbReference type="PROSITE-ProRule" id="PRU00982"/>
    </source>
</evidence>
<dbReference type="Gene3D" id="3.30.1490.20">
    <property type="entry name" value="ATP-grasp fold, A domain"/>
    <property type="match status" value="1"/>
</dbReference>
<dbReference type="GO" id="GO:0046872">
    <property type="term" value="F:metal ion binding"/>
    <property type="evidence" value="ECO:0007669"/>
    <property type="project" value="InterPro"/>
</dbReference>
<dbReference type="GO" id="GO:0009507">
    <property type="term" value="C:chloroplast"/>
    <property type="evidence" value="ECO:0007669"/>
    <property type="project" value="TreeGrafter"/>
</dbReference>
<dbReference type="InterPro" id="IPR027356">
    <property type="entry name" value="NPH3_dom"/>
</dbReference>
<dbReference type="SUPFAM" id="SSF56059">
    <property type="entry name" value="Glutathione synthetase ATP-binding domain-like"/>
    <property type="match status" value="1"/>
</dbReference>
<name>A0A0J8B6R5_BETVV</name>
<dbReference type="InterPro" id="IPR033747">
    <property type="entry name" value="PurE_ClassI"/>
</dbReference>
<reference evidence="16 17" key="1">
    <citation type="journal article" date="2014" name="Nature">
        <title>The genome of the recently domesticated crop plant sugar beet (Beta vulgaris).</title>
        <authorList>
            <person name="Dohm J.C."/>
            <person name="Minoche A.E."/>
            <person name="Holtgrawe D."/>
            <person name="Capella-Gutierrez S."/>
            <person name="Zakrzewski F."/>
            <person name="Tafer H."/>
            <person name="Rupp O."/>
            <person name="Sorensen T.R."/>
            <person name="Stracke R."/>
            <person name="Reinhardt R."/>
            <person name="Goesmann A."/>
            <person name="Kraft T."/>
            <person name="Schulz B."/>
            <person name="Stadler P.F."/>
            <person name="Schmidt T."/>
            <person name="Gabaldon T."/>
            <person name="Lehrach H."/>
            <person name="Weisshaar B."/>
            <person name="Himmelbauer H."/>
        </authorList>
    </citation>
    <scope>NUCLEOTIDE SEQUENCE [LARGE SCALE GENOMIC DNA]</scope>
    <source>
        <tissue evidence="16">Taproot</tissue>
    </source>
</reference>
<keyword evidence="9 11" id="KW-0067">ATP-binding</keyword>
<organism evidence="16 17">
    <name type="scientific">Beta vulgaris subsp. vulgaris</name>
    <name type="common">Beet</name>
    <dbReference type="NCBI Taxonomy" id="3555"/>
    <lineage>
        <taxon>Eukaryota</taxon>
        <taxon>Viridiplantae</taxon>
        <taxon>Streptophyta</taxon>
        <taxon>Embryophyta</taxon>
        <taxon>Tracheophyta</taxon>
        <taxon>Spermatophyta</taxon>
        <taxon>Magnoliopsida</taxon>
        <taxon>eudicotyledons</taxon>
        <taxon>Gunneridae</taxon>
        <taxon>Pentapetalae</taxon>
        <taxon>Caryophyllales</taxon>
        <taxon>Chenopodiaceae</taxon>
        <taxon>Betoideae</taxon>
        <taxon>Beta</taxon>
    </lineage>
</organism>
<accession>A0A0J8B6R5</accession>
<dbReference type="InterPro" id="IPR054350">
    <property type="entry name" value="PurT/PurK_preATP-grasp"/>
</dbReference>